<accession>A0A2P5G2C9</accession>
<feature type="non-terminal residue" evidence="1">
    <location>
        <position position="1"/>
    </location>
</feature>
<dbReference type="Proteomes" id="UP000237000">
    <property type="component" value="Unassembled WGS sequence"/>
</dbReference>
<protein>
    <submittedName>
        <fullName evidence="1">Uncharacterized protein</fullName>
    </submittedName>
</protein>
<sequence>GSEAAFTLRTQLTMAKCEPRFFSPQMAKLLLNSPELVKSGSQTPTASLRDVNDLLVPAPYVPSSTYLILL</sequence>
<name>A0A2P5G2C9_TREOI</name>
<comment type="caution">
    <text evidence="1">The sequence shown here is derived from an EMBL/GenBank/DDBJ whole genome shotgun (WGS) entry which is preliminary data.</text>
</comment>
<evidence type="ECO:0000313" key="1">
    <source>
        <dbReference type="EMBL" id="POO04200.1"/>
    </source>
</evidence>
<dbReference type="EMBL" id="JXTC01000001">
    <property type="protein sequence ID" value="POO04200.1"/>
    <property type="molecule type" value="Genomic_DNA"/>
</dbReference>
<dbReference type="AlphaFoldDB" id="A0A2P5G2C9"/>
<dbReference type="InParanoid" id="A0A2P5G2C9"/>
<evidence type="ECO:0000313" key="2">
    <source>
        <dbReference type="Proteomes" id="UP000237000"/>
    </source>
</evidence>
<proteinExistence type="predicted"/>
<reference evidence="2" key="1">
    <citation type="submission" date="2016-06" db="EMBL/GenBank/DDBJ databases">
        <title>Parallel loss of symbiosis genes in relatives of nitrogen-fixing non-legume Parasponia.</title>
        <authorList>
            <person name="Van Velzen R."/>
            <person name="Holmer R."/>
            <person name="Bu F."/>
            <person name="Rutten L."/>
            <person name="Van Zeijl A."/>
            <person name="Liu W."/>
            <person name="Santuari L."/>
            <person name="Cao Q."/>
            <person name="Sharma T."/>
            <person name="Shen D."/>
            <person name="Roswanjaya Y."/>
            <person name="Wardhani T."/>
            <person name="Kalhor M.S."/>
            <person name="Jansen J."/>
            <person name="Van den Hoogen J."/>
            <person name="Gungor B."/>
            <person name="Hartog M."/>
            <person name="Hontelez J."/>
            <person name="Verver J."/>
            <person name="Yang W.-C."/>
            <person name="Schijlen E."/>
            <person name="Repin R."/>
            <person name="Schilthuizen M."/>
            <person name="Schranz E."/>
            <person name="Heidstra R."/>
            <person name="Miyata K."/>
            <person name="Fedorova E."/>
            <person name="Kohlen W."/>
            <person name="Bisseling T."/>
            <person name="Smit S."/>
            <person name="Geurts R."/>
        </authorList>
    </citation>
    <scope>NUCLEOTIDE SEQUENCE [LARGE SCALE GENOMIC DNA]</scope>
    <source>
        <strain evidence="2">cv. RG33-2</strain>
    </source>
</reference>
<organism evidence="1 2">
    <name type="scientific">Trema orientale</name>
    <name type="common">Charcoal tree</name>
    <name type="synonym">Celtis orientalis</name>
    <dbReference type="NCBI Taxonomy" id="63057"/>
    <lineage>
        <taxon>Eukaryota</taxon>
        <taxon>Viridiplantae</taxon>
        <taxon>Streptophyta</taxon>
        <taxon>Embryophyta</taxon>
        <taxon>Tracheophyta</taxon>
        <taxon>Spermatophyta</taxon>
        <taxon>Magnoliopsida</taxon>
        <taxon>eudicotyledons</taxon>
        <taxon>Gunneridae</taxon>
        <taxon>Pentapetalae</taxon>
        <taxon>rosids</taxon>
        <taxon>fabids</taxon>
        <taxon>Rosales</taxon>
        <taxon>Cannabaceae</taxon>
        <taxon>Trema</taxon>
    </lineage>
</organism>
<gene>
    <name evidence="1" type="ORF">TorRG33x02_005040</name>
</gene>
<keyword evidence="2" id="KW-1185">Reference proteome</keyword>